<evidence type="ECO:0000313" key="1">
    <source>
        <dbReference type="EMBL" id="MRX67625.1"/>
    </source>
</evidence>
<reference evidence="1 4" key="2">
    <citation type="submission" date="2019-11" db="EMBL/GenBank/DDBJ databases">
        <title>Flavobacterium resistens genome.</title>
        <authorList>
            <person name="Wilson V.M."/>
            <person name="Newman J.D."/>
        </authorList>
    </citation>
    <scope>NUCLEOTIDE SEQUENCE [LARGE SCALE GENOMIC DNA]</scope>
    <source>
        <strain evidence="1 4">DSM 19382</strain>
    </source>
</reference>
<dbReference type="PROSITE" id="PS51257">
    <property type="entry name" value="PROKAR_LIPOPROTEIN"/>
    <property type="match status" value="1"/>
</dbReference>
<organism evidence="2 3">
    <name type="scientific">Flavobacterium resistens</name>
    <dbReference type="NCBI Taxonomy" id="443612"/>
    <lineage>
        <taxon>Bacteria</taxon>
        <taxon>Pseudomonadati</taxon>
        <taxon>Bacteroidota</taxon>
        <taxon>Flavobacteriia</taxon>
        <taxon>Flavobacteriales</taxon>
        <taxon>Flavobacteriaceae</taxon>
        <taxon>Flavobacterium</taxon>
    </lineage>
</organism>
<dbReference type="OrthoDB" id="1255149at2"/>
<dbReference type="EMBL" id="FXTA01000008">
    <property type="protein sequence ID" value="SMO93420.1"/>
    <property type="molecule type" value="Genomic_DNA"/>
</dbReference>
<dbReference type="AlphaFoldDB" id="A0A521FD38"/>
<gene>
    <name evidence="1" type="ORF">GJU42_06580</name>
    <name evidence="2" type="ORF">SAMN06265349_10825</name>
</gene>
<dbReference type="Proteomes" id="UP000317289">
    <property type="component" value="Unassembled WGS sequence"/>
</dbReference>
<accession>A0A521FD38</accession>
<dbReference type="EMBL" id="WKKG01000003">
    <property type="protein sequence ID" value="MRX67625.1"/>
    <property type="molecule type" value="Genomic_DNA"/>
</dbReference>
<dbReference type="Proteomes" id="UP000468990">
    <property type="component" value="Unassembled WGS sequence"/>
</dbReference>
<name>A0A521FD38_9FLAO</name>
<dbReference type="RefSeq" id="WP_142452451.1">
    <property type="nucleotide sequence ID" value="NZ_FXTA01000008.1"/>
</dbReference>
<evidence type="ECO:0000313" key="3">
    <source>
        <dbReference type="Proteomes" id="UP000317289"/>
    </source>
</evidence>
<evidence type="ECO:0000313" key="4">
    <source>
        <dbReference type="Proteomes" id="UP000468990"/>
    </source>
</evidence>
<sequence>MKNLGFFLIPIFFYSCQQKGIRNDSVHTRDTIVSQKEREENKQIDDTIFMNFKDAKGLYLAEGQLDSIHPRVFIKFKNENLGELNGKIILATDNGNIRFNQIIFPDNSSDGPFGKDLQIQLTQKGNHIIIVGHSQMADNPYWGKFKVQLENSKE</sequence>
<reference evidence="2 3" key="1">
    <citation type="submission" date="2017-05" db="EMBL/GenBank/DDBJ databases">
        <authorList>
            <person name="Varghese N."/>
            <person name="Submissions S."/>
        </authorList>
    </citation>
    <scope>NUCLEOTIDE SEQUENCE [LARGE SCALE GENOMIC DNA]</scope>
    <source>
        <strain evidence="2 3">DSM 19382</strain>
    </source>
</reference>
<keyword evidence="4" id="KW-1185">Reference proteome</keyword>
<protein>
    <recommendedName>
        <fullName evidence="5">DUF4251 domain-containing protein</fullName>
    </recommendedName>
</protein>
<evidence type="ECO:0008006" key="5">
    <source>
        <dbReference type="Google" id="ProtNLM"/>
    </source>
</evidence>
<proteinExistence type="predicted"/>
<evidence type="ECO:0000313" key="2">
    <source>
        <dbReference type="EMBL" id="SMO93420.1"/>
    </source>
</evidence>